<reference evidence="1 2" key="1">
    <citation type="submission" date="2019-07" db="EMBL/GenBank/DDBJ databases">
        <title>Draft genome assembly of a fouling barnacle, Amphibalanus amphitrite (Darwin, 1854): The first reference genome for Thecostraca.</title>
        <authorList>
            <person name="Kim W."/>
        </authorList>
    </citation>
    <scope>NUCLEOTIDE SEQUENCE [LARGE SCALE GENOMIC DNA]</scope>
    <source>
        <strain evidence="1">SNU_AA5</strain>
        <tissue evidence="1">Soma without cirri and trophi</tissue>
    </source>
</reference>
<organism evidence="1 2">
    <name type="scientific">Amphibalanus amphitrite</name>
    <name type="common">Striped barnacle</name>
    <name type="synonym">Balanus amphitrite</name>
    <dbReference type="NCBI Taxonomy" id="1232801"/>
    <lineage>
        <taxon>Eukaryota</taxon>
        <taxon>Metazoa</taxon>
        <taxon>Ecdysozoa</taxon>
        <taxon>Arthropoda</taxon>
        <taxon>Crustacea</taxon>
        <taxon>Multicrustacea</taxon>
        <taxon>Cirripedia</taxon>
        <taxon>Thoracica</taxon>
        <taxon>Thoracicalcarea</taxon>
        <taxon>Balanomorpha</taxon>
        <taxon>Balanoidea</taxon>
        <taxon>Balanidae</taxon>
        <taxon>Amphibalaninae</taxon>
        <taxon>Amphibalanus</taxon>
    </lineage>
</organism>
<dbReference type="AlphaFoldDB" id="A0A6A4XAJ8"/>
<gene>
    <name evidence="1" type="ORF">FJT64_017816</name>
</gene>
<evidence type="ECO:0000313" key="2">
    <source>
        <dbReference type="Proteomes" id="UP000440578"/>
    </source>
</evidence>
<evidence type="ECO:0000313" key="1">
    <source>
        <dbReference type="EMBL" id="KAF0311362.1"/>
    </source>
</evidence>
<accession>A0A6A4XAJ8</accession>
<proteinExistence type="predicted"/>
<dbReference type="EMBL" id="VIIS01000242">
    <property type="protein sequence ID" value="KAF0311362.1"/>
    <property type="molecule type" value="Genomic_DNA"/>
</dbReference>
<sequence>MPSDDAWPPITTESQLLRWSLTYHAKEYGPFFFDSTVNKGRHLQMLQELWSVVEEEGRANEILLMQDGAPLWLASD</sequence>
<keyword evidence="2" id="KW-1185">Reference proteome</keyword>
<protein>
    <submittedName>
        <fullName evidence="1">Uncharacterized protein</fullName>
    </submittedName>
</protein>
<dbReference type="Proteomes" id="UP000440578">
    <property type="component" value="Unassembled WGS sequence"/>
</dbReference>
<name>A0A6A4XAJ8_AMPAM</name>
<comment type="caution">
    <text evidence="1">The sequence shown here is derived from an EMBL/GenBank/DDBJ whole genome shotgun (WGS) entry which is preliminary data.</text>
</comment>